<dbReference type="Pfam" id="PF17776">
    <property type="entry name" value="NLRC4_HD2"/>
    <property type="match status" value="1"/>
</dbReference>
<gene>
    <name evidence="9" type="ORF">AMELA_G00117650</name>
</gene>
<name>A0A7J6ART5_AMEME</name>
<dbReference type="InterPro" id="IPR029495">
    <property type="entry name" value="NACHT-assoc"/>
</dbReference>
<reference evidence="9 10" key="1">
    <citation type="submission" date="2020-02" db="EMBL/GenBank/DDBJ databases">
        <title>A chromosome-scale genome assembly of the black bullhead catfish (Ameiurus melas).</title>
        <authorList>
            <person name="Wen M."/>
            <person name="Zham M."/>
            <person name="Cabau C."/>
            <person name="Klopp C."/>
            <person name="Donnadieu C."/>
            <person name="Roques C."/>
            <person name="Bouchez O."/>
            <person name="Lampietro C."/>
            <person name="Jouanno E."/>
            <person name="Herpin A."/>
            <person name="Louis A."/>
            <person name="Berthelot C."/>
            <person name="Parey E."/>
            <person name="Roest-Crollius H."/>
            <person name="Braasch I."/>
            <person name="Postlethwait J."/>
            <person name="Robinson-Rechavi M."/>
            <person name="Echchiki A."/>
            <person name="Begum T."/>
            <person name="Montfort J."/>
            <person name="Schartl M."/>
            <person name="Bobe J."/>
            <person name="Guiguen Y."/>
        </authorList>
    </citation>
    <scope>NUCLEOTIDE SEQUENCE [LARGE SCALE GENOMIC DNA]</scope>
    <source>
        <strain evidence="9">M_S1</strain>
        <tissue evidence="9">Blood</tissue>
    </source>
</reference>
<evidence type="ECO:0000256" key="3">
    <source>
        <dbReference type="ARBA" id="ARBA00022614"/>
    </source>
</evidence>
<evidence type="ECO:0000256" key="2">
    <source>
        <dbReference type="ARBA" id="ARBA00022490"/>
    </source>
</evidence>
<dbReference type="GO" id="GO:0005737">
    <property type="term" value="C:cytoplasm"/>
    <property type="evidence" value="ECO:0007669"/>
    <property type="project" value="UniProtKB-SubCell"/>
</dbReference>
<feature type="domain" description="NACHT" evidence="8">
    <location>
        <begin position="209"/>
        <end position="341"/>
    </location>
</feature>
<dbReference type="FunFam" id="3.40.50.300:FF:000210">
    <property type="entry name" value="Si:dkey-16p6.1"/>
    <property type="match status" value="1"/>
</dbReference>
<evidence type="ECO:0000313" key="9">
    <source>
        <dbReference type="EMBL" id="KAF4085365.1"/>
    </source>
</evidence>
<dbReference type="InterPro" id="IPR001611">
    <property type="entry name" value="Leu-rich_rpt"/>
</dbReference>
<dbReference type="Pfam" id="PF17779">
    <property type="entry name" value="WHD_NOD2"/>
    <property type="match status" value="1"/>
</dbReference>
<evidence type="ECO:0000313" key="10">
    <source>
        <dbReference type="Proteomes" id="UP000593565"/>
    </source>
</evidence>
<proteinExistence type="predicted"/>
<dbReference type="InterPro" id="IPR051261">
    <property type="entry name" value="NLR"/>
</dbReference>
<evidence type="ECO:0000256" key="4">
    <source>
        <dbReference type="ARBA" id="ARBA00022737"/>
    </source>
</evidence>
<evidence type="ECO:0000256" key="1">
    <source>
        <dbReference type="ARBA" id="ARBA00004496"/>
    </source>
</evidence>
<dbReference type="SUPFAM" id="SSF52540">
    <property type="entry name" value="P-loop containing nucleoside triphosphate hydrolases"/>
    <property type="match status" value="1"/>
</dbReference>
<dbReference type="PROSITE" id="PS51450">
    <property type="entry name" value="LRR"/>
    <property type="match status" value="1"/>
</dbReference>
<dbReference type="InterPro" id="IPR007111">
    <property type="entry name" value="NACHT_NTPase"/>
</dbReference>
<feature type="non-terminal residue" evidence="9">
    <location>
        <position position="946"/>
    </location>
</feature>
<evidence type="ECO:0000259" key="8">
    <source>
        <dbReference type="PROSITE" id="PS50837"/>
    </source>
</evidence>
<keyword evidence="4" id="KW-0677">Repeat</keyword>
<dbReference type="Pfam" id="PF13516">
    <property type="entry name" value="LRR_6"/>
    <property type="match status" value="4"/>
</dbReference>
<evidence type="ECO:0000256" key="7">
    <source>
        <dbReference type="SAM" id="MobiDB-lite"/>
    </source>
</evidence>
<dbReference type="GO" id="GO:0005524">
    <property type="term" value="F:ATP binding"/>
    <property type="evidence" value="ECO:0007669"/>
    <property type="project" value="UniProtKB-KW"/>
</dbReference>
<dbReference type="InterPro" id="IPR027417">
    <property type="entry name" value="P-loop_NTPase"/>
</dbReference>
<dbReference type="Proteomes" id="UP000593565">
    <property type="component" value="Unassembled WGS sequence"/>
</dbReference>
<feature type="region of interest" description="Disordered" evidence="7">
    <location>
        <begin position="1"/>
        <end position="46"/>
    </location>
</feature>
<dbReference type="PANTHER" id="PTHR24106">
    <property type="entry name" value="NACHT, LRR AND CARD DOMAINS-CONTAINING"/>
    <property type="match status" value="1"/>
</dbReference>
<dbReference type="Gene3D" id="3.80.10.10">
    <property type="entry name" value="Ribonuclease Inhibitor"/>
    <property type="match status" value="2"/>
</dbReference>
<dbReference type="PROSITE" id="PS50837">
    <property type="entry name" value="NACHT"/>
    <property type="match status" value="1"/>
</dbReference>
<keyword evidence="10" id="KW-1185">Reference proteome</keyword>
<keyword evidence="5" id="KW-0547">Nucleotide-binding</keyword>
<dbReference type="SMART" id="SM01288">
    <property type="entry name" value="FISNA"/>
    <property type="match status" value="1"/>
</dbReference>
<dbReference type="Gene3D" id="3.40.50.300">
    <property type="entry name" value="P-loop containing nucleotide triphosphate hydrolases"/>
    <property type="match status" value="1"/>
</dbReference>
<protein>
    <recommendedName>
        <fullName evidence="8">NACHT domain-containing protein</fullName>
    </recommendedName>
</protein>
<evidence type="ECO:0000256" key="5">
    <source>
        <dbReference type="ARBA" id="ARBA00022741"/>
    </source>
</evidence>
<organism evidence="9 10">
    <name type="scientific">Ameiurus melas</name>
    <name type="common">Black bullhead</name>
    <name type="synonym">Silurus melas</name>
    <dbReference type="NCBI Taxonomy" id="219545"/>
    <lineage>
        <taxon>Eukaryota</taxon>
        <taxon>Metazoa</taxon>
        <taxon>Chordata</taxon>
        <taxon>Craniata</taxon>
        <taxon>Vertebrata</taxon>
        <taxon>Euteleostomi</taxon>
        <taxon>Actinopterygii</taxon>
        <taxon>Neopterygii</taxon>
        <taxon>Teleostei</taxon>
        <taxon>Ostariophysi</taxon>
        <taxon>Siluriformes</taxon>
        <taxon>Ictaluridae</taxon>
        <taxon>Ameiurus</taxon>
    </lineage>
</organism>
<keyword evidence="6" id="KW-0067">ATP-binding</keyword>
<dbReference type="InterPro" id="IPR032675">
    <property type="entry name" value="LRR_dom_sf"/>
</dbReference>
<sequence length="946" mass="107711">MMEGMRSDSPKPSYVSMQSEESMEHPFTFRDGASSPDVRPQKKKSNISRNQLDSIFKELEHKVITLIKNEPKRFRKLLSPDYPACTEREVEDEEDLHREGALKITPHVLKNINHTDLANTLHNKLASVYQQNLKSNLREKFKRINEGISQHGSSALLNEIYTELYITEGWSGDVNNEHEVRQIETASRRPATQETPIKCNELFKDKSIKRVLTKGVAGTGKTVSVQKFILDWAEGKANQDITFMFPLPFRELNLMKQRNLSLMELLHHFFPEMRKLELLDSYTVVLIFDGLDECRLPLNFQKNEILCDVTESATVDVLLTNLIKGNLLPSSLLWITSRPGAASQIPPEYVDQVTEVRGFSDAQKEEYFRKRIIDQSLAKEIIKRIKSSRSLYIMCHIPVFCWISATVLEGMLGEAVSGEVPKTLTQMFTHFLIFQIKHKDQKYHQKCGPDPQQTRDRILALGKLAFQQLEKGNLIFFEEDLRECGIDVREVAVYSGVCTQIFREEFGLHLGKVFSFVHLSVQEFLAALYTILCFIFRNTNVLVEQRTGRFHFFSKSTMSDFIRSAVDKALQSENGHLDLFLRFLLGLSRESNQALLRGLIPHTGSSSHSKQKTVKYIKVKIRENPSPEKSINLFHCLNELNDHSLVQEVQTYLNREEYFCLRGTRLSPSQWSALVFVLLNSEQELDVFDLRKYDPSEECLLKLLPVVKASRKADLCVCNLTEESYRVLSSVLSSNSSSLIELDLSNNKLQDSGVKLLSAGLENSHCTLEILRLWECNLTEESCRVLSSVLCSNSSRLRELNLGYNNLQDSGVKLLSAGLENPHCTLEILRLRVCNLTEESCRVLSSVLSSNSSRLRELDLSNNNLQDSGVKLFSAGLENPHCTLETLRLCVCNLTEESCRVLSSVLSSNSSRLRELDLSHNKLQDSGVKLLSAGLENPHYTLESLR</sequence>
<keyword evidence="2" id="KW-0963">Cytoplasm</keyword>
<dbReference type="InterPro" id="IPR041267">
    <property type="entry name" value="NLRP_HD2"/>
</dbReference>
<keyword evidence="3" id="KW-0433">Leucine-rich repeat</keyword>
<dbReference type="FunFam" id="3.80.10.10:FF:000100">
    <property type="entry name" value="Si:dkey-11n14.1"/>
    <property type="match status" value="1"/>
</dbReference>
<accession>A0A7J6ART5</accession>
<dbReference type="InterPro" id="IPR041075">
    <property type="entry name" value="NOD1/2_WH"/>
</dbReference>
<comment type="caution">
    <text evidence="9">The sequence shown here is derived from an EMBL/GenBank/DDBJ whole genome shotgun (WGS) entry which is preliminary data.</text>
</comment>
<dbReference type="EMBL" id="JAAGNN010000009">
    <property type="protein sequence ID" value="KAF4085365.1"/>
    <property type="molecule type" value="Genomic_DNA"/>
</dbReference>
<dbReference type="AlphaFoldDB" id="A0A7J6ART5"/>
<evidence type="ECO:0000256" key="6">
    <source>
        <dbReference type="ARBA" id="ARBA00022840"/>
    </source>
</evidence>
<dbReference type="SUPFAM" id="SSF52047">
    <property type="entry name" value="RNI-like"/>
    <property type="match status" value="1"/>
</dbReference>
<dbReference type="Pfam" id="PF05729">
    <property type="entry name" value="NACHT"/>
    <property type="match status" value="1"/>
</dbReference>
<dbReference type="SMART" id="SM00368">
    <property type="entry name" value="LRR_RI"/>
    <property type="match status" value="7"/>
</dbReference>
<comment type="subcellular location">
    <subcellularLocation>
        <location evidence="1">Cytoplasm</location>
    </subcellularLocation>
</comment>
<dbReference type="Pfam" id="PF14484">
    <property type="entry name" value="FISNA"/>
    <property type="match status" value="1"/>
</dbReference>